<reference evidence="2" key="1">
    <citation type="journal article" date="2005" name="Plasmid">
        <title>A novel plasmid (pEMCJH03) isolated from moraxella catarrhalis possibly useful as a cloning and expression vector within this species.</title>
        <authorList>
            <person name="Hays J.P."/>
            <person name="Eadie K."/>
            <person name="Verduin C.M."/>
            <person name="Verbrugh H."/>
            <person name="van Belkum A."/>
        </authorList>
    </citation>
    <scope>NUCLEOTIDE SEQUENCE</scope>
    <source>
        <plasmid evidence="2">pEMCJH03</plasmid>
    </source>
</reference>
<dbReference type="Pfam" id="PF04837">
    <property type="entry name" value="MbeB_N"/>
    <property type="match status" value="1"/>
</dbReference>
<organism evidence="2">
    <name type="scientific">Moraxella catarrhalis</name>
    <name type="common">Branhamella catarrhalis</name>
    <dbReference type="NCBI Taxonomy" id="480"/>
    <lineage>
        <taxon>Bacteria</taxon>
        <taxon>Pseudomonadati</taxon>
        <taxon>Pseudomonadota</taxon>
        <taxon>Gammaproteobacteria</taxon>
        <taxon>Moraxellales</taxon>
        <taxon>Moraxellaceae</taxon>
        <taxon>Moraxella</taxon>
    </lineage>
</organism>
<name>Q6YA32_MORCA</name>
<proteinExistence type="predicted"/>
<dbReference type="RefSeq" id="WP_011161236.1">
    <property type="nucleotide sequence ID" value="NC_005325.1"/>
</dbReference>
<evidence type="ECO:0000256" key="1">
    <source>
        <dbReference type="SAM" id="Phobius"/>
    </source>
</evidence>
<keyword evidence="1" id="KW-1133">Transmembrane helix</keyword>
<geneLocation type="plasmid" evidence="2">
    <name>pEMCJH03</name>
</geneLocation>
<accession>Q6YA32</accession>
<keyword evidence="2" id="KW-0614">Plasmid</keyword>
<keyword evidence="1" id="KW-0812">Transmembrane</keyword>
<dbReference type="AlphaFoldDB" id="Q6YA32"/>
<keyword evidence="1" id="KW-0472">Membrane</keyword>
<feature type="transmembrane region" description="Helical" evidence="1">
    <location>
        <begin position="72"/>
        <end position="94"/>
    </location>
</feature>
<dbReference type="InterPro" id="IPR006922">
    <property type="entry name" value="MbeB-like"/>
</dbReference>
<sequence length="158" mass="17582">MSRLSQLTKQLNEKANEQAKATEMSLNSVFQEFETNLQAELKQSQHSMLHAIKQSQAESKAQMNKLMAYKTLAGVAMGILLSILIALGAFSLYLGKKIATQQGQLDDIQQAIDNSPLQAKALTKVQVTEQDGKIYIVSKTSKAKTWQNKDKQQIMELP</sequence>
<evidence type="ECO:0000313" key="2">
    <source>
        <dbReference type="EMBL" id="AAO38176.1"/>
    </source>
</evidence>
<protein>
    <submittedName>
        <fullName evidence="2">Putative mobilization protein B</fullName>
    </submittedName>
</protein>
<dbReference type="EMBL" id="AY167745">
    <property type="protein sequence ID" value="AAO38176.1"/>
    <property type="molecule type" value="Genomic_DNA"/>
</dbReference>